<keyword evidence="6" id="KW-1185">Reference proteome</keyword>
<proteinExistence type="predicted"/>
<gene>
    <name evidence="5" type="ORF">FEF09_14185</name>
</gene>
<evidence type="ECO:0000256" key="1">
    <source>
        <dbReference type="ARBA" id="ARBA00022448"/>
    </source>
</evidence>
<dbReference type="PANTHER" id="PTHR43023:SF3">
    <property type="entry name" value="PROTEIN TRIGALACTOSYLDIACYLGLYCEROL 3, CHLOROPLASTIC"/>
    <property type="match status" value="1"/>
</dbReference>
<dbReference type="Pfam" id="PF00005">
    <property type="entry name" value="ABC_tran"/>
    <property type="match status" value="1"/>
</dbReference>
<evidence type="ECO:0000259" key="4">
    <source>
        <dbReference type="PROSITE" id="PS50893"/>
    </source>
</evidence>
<dbReference type="GO" id="GO:0005524">
    <property type="term" value="F:ATP binding"/>
    <property type="evidence" value="ECO:0007669"/>
    <property type="project" value="UniProtKB-KW"/>
</dbReference>
<dbReference type="RefSeq" id="WP_146305730.1">
    <property type="nucleotide sequence ID" value="NZ_VOHS01000012.1"/>
</dbReference>
<protein>
    <submittedName>
        <fullName evidence="5">ATP-binding cassette domain-containing protein</fullName>
    </submittedName>
</protein>
<dbReference type="Proteomes" id="UP000318815">
    <property type="component" value="Unassembled WGS sequence"/>
</dbReference>
<dbReference type="InterPro" id="IPR003593">
    <property type="entry name" value="AAA+_ATPase"/>
</dbReference>
<evidence type="ECO:0000313" key="5">
    <source>
        <dbReference type="EMBL" id="TWV99847.1"/>
    </source>
</evidence>
<organism evidence="5 6">
    <name type="scientific">Chitinophaga pinensis</name>
    <dbReference type="NCBI Taxonomy" id="79329"/>
    <lineage>
        <taxon>Bacteria</taxon>
        <taxon>Pseudomonadati</taxon>
        <taxon>Bacteroidota</taxon>
        <taxon>Chitinophagia</taxon>
        <taxon>Chitinophagales</taxon>
        <taxon>Chitinophagaceae</taxon>
        <taxon>Chitinophaga</taxon>
    </lineage>
</organism>
<dbReference type="GO" id="GO:0016887">
    <property type="term" value="F:ATP hydrolysis activity"/>
    <property type="evidence" value="ECO:0007669"/>
    <property type="project" value="InterPro"/>
</dbReference>
<name>A0A5C6LTG6_9BACT</name>
<evidence type="ECO:0000256" key="3">
    <source>
        <dbReference type="ARBA" id="ARBA00022840"/>
    </source>
</evidence>
<comment type="caution">
    <text evidence="5">The sequence shown here is derived from an EMBL/GenBank/DDBJ whole genome shotgun (WGS) entry which is preliminary data.</text>
</comment>
<feature type="domain" description="ABC transporter" evidence="4">
    <location>
        <begin position="21"/>
        <end position="258"/>
    </location>
</feature>
<sequence length="258" mass="28860">MDDTLVQDKKTPAATDDEVVIRIEHLKKSFGDNEVLKDINLELHKGENIVVLGRSGQGKSVTIQCIAGLLEPDEGLLEVLGKEVKALSPDELRELRMKIGFLFQSGALYDSMTVRENLAFPLTRVLKMKDEAEIEKRVKEVLESVGLEDAIDKLPSDLSGGMRKRVGLARTLILRPEIMLYDEPTTGLDPITSREISELIIKLQEKYETSSIIITHDMNCARIVADRIVVMNDGEYIATGTYDELANSPDDLINNFFK</sequence>
<dbReference type="PANTHER" id="PTHR43023">
    <property type="entry name" value="PROTEIN TRIGALACTOSYLDIACYLGLYCEROL 3, CHLOROPLASTIC"/>
    <property type="match status" value="1"/>
</dbReference>
<dbReference type="EMBL" id="VOHS01000012">
    <property type="protein sequence ID" value="TWV99847.1"/>
    <property type="molecule type" value="Genomic_DNA"/>
</dbReference>
<reference evidence="5 6" key="1">
    <citation type="submission" date="2019-08" db="EMBL/GenBank/DDBJ databases">
        <title>Whole genome sequencing of chitin degrading bacteria Chitinophaga pinensis YS16.</title>
        <authorList>
            <person name="Singh R.P."/>
            <person name="Manchanda G."/>
            <person name="Maurya I.K."/>
            <person name="Joshi N.K."/>
            <person name="Srivastava A.K."/>
        </authorList>
    </citation>
    <scope>NUCLEOTIDE SEQUENCE [LARGE SCALE GENOMIC DNA]</scope>
    <source>
        <strain evidence="5 6">YS-16</strain>
    </source>
</reference>
<dbReference type="PROSITE" id="PS50893">
    <property type="entry name" value="ABC_TRANSPORTER_2"/>
    <property type="match status" value="1"/>
</dbReference>
<dbReference type="PROSITE" id="PS00211">
    <property type="entry name" value="ABC_TRANSPORTER_1"/>
    <property type="match status" value="1"/>
</dbReference>
<dbReference type="SUPFAM" id="SSF52540">
    <property type="entry name" value="P-loop containing nucleoside triphosphate hydrolases"/>
    <property type="match status" value="1"/>
</dbReference>
<dbReference type="AlphaFoldDB" id="A0A5C6LTG6"/>
<keyword evidence="2" id="KW-0547">Nucleotide-binding</keyword>
<dbReference type="InterPro" id="IPR017871">
    <property type="entry name" value="ABC_transporter-like_CS"/>
</dbReference>
<dbReference type="SMART" id="SM00382">
    <property type="entry name" value="AAA"/>
    <property type="match status" value="1"/>
</dbReference>
<dbReference type="OrthoDB" id="9802264at2"/>
<evidence type="ECO:0000313" key="6">
    <source>
        <dbReference type="Proteomes" id="UP000318815"/>
    </source>
</evidence>
<dbReference type="InterPro" id="IPR027417">
    <property type="entry name" value="P-loop_NTPase"/>
</dbReference>
<accession>A0A5C6LTG6</accession>
<dbReference type="InterPro" id="IPR003439">
    <property type="entry name" value="ABC_transporter-like_ATP-bd"/>
</dbReference>
<dbReference type="Gene3D" id="3.40.50.300">
    <property type="entry name" value="P-loop containing nucleotide triphosphate hydrolases"/>
    <property type="match status" value="1"/>
</dbReference>
<evidence type="ECO:0000256" key="2">
    <source>
        <dbReference type="ARBA" id="ARBA00022741"/>
    </source>
</evidence>
<keyword evidence="1" id="KW-0813">Transport</keyword>
<keyword evidence="3 5" id="KW-0067">ATP-binding</keyword>